<protein>
    <submittedName>
        <fullName evidence="2">Uncharacterized protein</fullName>
    </submittedName>
</protein>
<evidence type="ECO:0000313" key="3">
    <source>
        <dbReference type="Proteomes" id="UP000229438"/>
    </source>
</evidence>
<name>A0A2M8G5Z8_UNCKA</name>
<dbReference type="Proteomes" id="UP000229438">
    <property type="component" value="Unassembled WGS sequence"/>
</dbReference>
<dbReference type="AlphaFoldDB" id="A0A2M8G5Z8"/>
<sequence>MAKVSGKLTPLIKSKVRSKKSKSGSKACPDPPAGGEGSKLKKIPAAKVVVSFYLEMKKPRPRLLPLPTSRRIGGRDRLHKEGKHSSRKSLVLSFLVWDVFNDFKMGIGVESDFRNVERSVAGGSFQGYRFFLMLTSPFYNKLHQIKPWKFINI</sequence>
<proteinExistence type="predicted"/>
<dbReference type="EMBL" id="PFQS01000127">
    <property type="protein sequence ID" value="PJC68082.1"/>
    <property type="molecule type" value="Genomic_DNA"/>
</dbReference>
<comment type="caution">
    <text evidence="2">The sequence shown here is derived from an EMBL/GenBank/DDBJ whole genome shotgun (WGS) entry which is preliminary data.</text>
</comment>
<reference evidence="3" key="1">
    <citation type="submission" date="2017-09" db="EMBL/GenBank/DDBJ databases">
        <title>Depth-based differentiation of microbial function through sediment-hosted aquifers and enrichment of novel symbionts in the deep terrestrial subsurface.</title>
        <authorList>
            <person name="Probst A.J."/>
            <person name="Ladd B."/>
            <person name="Jarett J.K."/>
            <person name="Geller-Mcgrath D.E."/>
            <person name="Sieber C.M.K."/>
            <person name="Emerson J.B."/>
            <person name="Anantharaman K."/>
            <person name="Thomas B.C."/>
            <person name="Malmstrom R."/>
            <person name="Stieglmeier M."/>
            <person name="Klingl A."/>
            <person name="Woyke T."/>
            <person name="Ryan C.M."/>
            <person name="Banfield J.F."/>
        </authorList>
    </citation>
    <scope>NUCLEOTIDE SEQUENCE [LARGE SCALE GENOMIC DNA]</scope>
</reference>
<organism evidence="2 3">
    <name type="scientific">candidate division WWE3 bacterium CG_4_8_14_3_um_filter_42_11</name>
    <dbReference type="NCBI Taxonomy" id="1975076"/>
    <lineage>
        <taxon>Bacteria</taxon>
        <taxon>Katanobacteria</taxon>
    </lineage>
</organism>
<gene>
    <name evidence="2" type="ORF">CO015_05315</name>
</gene>
<accession>A0A2M8G5Z8</accession>
<evidence type="ECO:0000256" key="1">
    <source>
        <dbReference type="SAM" id="MobiDB-lite"/>
    </source>
</evidence>
<feature type="compositionally biased region" description="Basic residues" evidence="1">
    <location>
        <begin position="14"/>
        <end position="23"/>
    </location>
</feature>
<feature type="region of interest" description="Disordered" evidence="1">
    <location>
        <begin position="1"/>
        <end position="39"/>
    </location>
</feature>
<evidence type="ECO:0000313" key="2">
    <source>
        <dbReference type="EMBL" id="PJC68082.1"/>
    </source>
</evidence>